<accession>A0A7W6LE54</accession>
<evidence type="ECO:0000313" key="7">
    <source>
        <dbReference type="Proteomes" id="UP000519897"/>
    </source>
</evidence>
<name>A0A7W6LE54_9HYPH</name>
<dbReference type="SUPFAM" id="SSF81593">
    <property type="entry name" value="Nucleotidyltransferase substrate binding subunit/domain"/>
    <property type="match status" value="1"/>
</dbReference>
<evidence type="ECO:0000256" key="4">
    <source>
        <dbReference type="ARBA" id="ARBA00022741"/>
    </source>
</evidence>
<reference evidence="6 7" key="1">
    <citation type="submission" date="2020-08" db="EMBL/GenBank/DDBJ databases">
        <title>Genomic Encyclopedia of Type Strains, Phase IV (KMG-IV): sequencing the most valuable type-strain genomes for metagenomic binning, comparative biology and taxonomic classification.</title>
        <authorList>
            <person name="Goeker M."/>
        </authorList>
    </citation>
    <scope>NUCLEOTIDE SEQUENCE [LARGE SCALE GENOMIC DNA]</scope>
    <source>
        <strain evidence="6 7">DSM 29514</strain>
    </source>
</reference>
<sequence length="122" mass="14039">MSFDRGRLLDHIEQMEEAAENAIAFVSNSEKIDVIRDIKTQMAVSMALVILGESVAKVLRLNPHIGDDHPEIPWMKIKAMRNLVAHDYFELEFEVVWKTVREDLPQLLAQLRALRHIHAQGE</sequence>
<dbReference type="RefSeq" id="WP_062553910.1">
    <property type="nucleotide sequence ID" value="NZ_CP049250.1"/>
</dbReference>
<gene>
    <name evidence="6" type="ORF">GGQ72_000061</name>
</gene>
<keyword evidence="5" id="KW-0378">Hydrolase</keyword>
<evidence type="ECO:0000313" key="6">
    <source>
        <dbReference type="EMBL" id="MBB4141562.1"/>
    </source>
</evidence>
<dbReference type="AlphaFoldDB" id="A0A7W6LE54"/>
<evidence type="ECO:0000256" key="2">
    <source>
        <dbReference type="ARBA" id="ARBA00022649"/>
    </source>
</evidence>
<comment type="caution">
    <text evidence="6">The sequence shown here is derived from an EMBL/GenBank/DDBJ whole genome shotgun (WGS) entry which is preliminary data.</text>
</comment>
<dbReference type="GO" id="GO:0004540">
    <property type="term" value="F:RNA nuclease activity"/>
    <property type="evidence" value="ECO:0007669"/>
    <property type="project" value="InterPro"/>
</dbReference>
<keyword evidence="3" id="KW-0540">Nuclease</keyword>
<dbReference type="Pfam" id="PF01934">
    <property type="entry name" value="HepT-like"/>
    <property type="match status" value="1"/>
</dbReference>
<dbReference type="GO" id="GO:0000166">
    <property type="term" value="F:nucleotide binding"/>
    <property type="evidence" value="ECO:0007669"/>
    <property type="project" value="UniProtKB-KW"/>
</dbReference>
<keyword evidence="2" id="KW-1277">Toxin-antitoxin system</keyword>
<dbReference type="GO" id="GO:0110001">
    <property type="term" value="C:toxin-antitoxin complex"/>
    <property type="evidence" value="ECO:0007669"/>
    <property type="project" value="InterPro"/>
</dbReference>
<keyword evidence="1" id="KW-0597">Phosphoprotein</keyword>
<proteinExistence type="predicted"/>
<dbReference type="PANTHER" id="PTHR34139:SF1">
    <property type="entry name" value="RNASE MJ1380-RELATED"/>
    <property type="match status" value="1"/>
</dbReference>
<dbReference type="PANTHER" id="PTHR34139">
    <property type="entry name" value="UPF0331 PROTEIN MJ0127"/>
    <property type="match status" value="1"/>
</dbReference>
<organism evidence="6 7">
    <name type="scientific">Rhizobium rhizoryzae</name>
    <dbReference type="NCBI Taxonomy" id="451876"/>
    <lineage>
        <taxon>Bacteria</taxon>
        <taxon>Pseudomonadati</taxon>
        <taxon>Pseudomonadota</taxon>
        <taxon>Alphaproteobacteria</taxon>
        <taxon>Hyphomicrobiales</taxon>
        <taxon>Rhizobiaceae</taxon>
        <taxon>Rhizobium/Agrobacterium group</taxon>
        <taxon>Rhizobium</taxon>
    </lineage>
</organism>
<protein>
    <submittedName>
        <fullName evidence="6">Uncharacterized protein with HEPN domain</fullName>
    </submittedName>
</protein>
<keyword evidence="7" id="KW-1185">Reference proteome</keyword>
<evidence type="ECO:0000256" key="3">
    <source>
        <dbReference type="ARBA" id="ARBA00022722"/>
    </source>
</evidence>
<evidence type="ECO:0000256" key="1">
    <source>
        <dbReference type="ARBA" id="ARBA00022553"/>
    </source>
</evidence>
<dbReference type="InterPro" id="IPR008201">
    <property type="entry name" value="HepT-like"/>
</dbReference>
<dbReference type="Proteomes" id="UP000519897">
    <property type="component" value="Unassembled WGS sequence"/>
</dbReference>
<dbReference type="InterPro" id="IPR051813">
    <property type="entry name" value="HepT_RNase_toxin"/>
</dbReference>
<dbReference type="GO" id="GO:0016787">
    <property type="term" value="F:hydrolase activity"/>
    <property type="evidence" value="ECO:0007669"/>
    <property type="project" value="UniProtKB-KW"/>
</dbReference>
<evidence type="ECO:0000256" key="5">
    <source>
        <dbReference type="ARBA" id="ARBA00022801"/>
    </source>
</evidence>
<keyword evidence="4" id="KW-0547">Nucleotide-binding</keyword>
<dbReference type="EMBL" id="JACIEC010000001">
    <property type="protein sequence ID" value="MBB4141562.1"/>
    <property type="molecule type" value="Genomic_DNA"/>
</dbReference>